<dbReference type="GO" id="GO:0016020">
    <property type="term" value="C:membrane"/>
    <property type="evidence" value="ECO:0007669"/>
    <property type="project" value="UniProtKB-SubCell"/>
</dbReference>
<dbReference type="EMBL" id="FXLY01000006">
    <property type="protein sequence ID" value="SMN20943.1"/>
    <property type="molecule type" value="Genomic_DNA"/>
</dbReference>
<keyword evidence="5 7" id="KW-1133">Transmembrane helix</keyword>
<protein>
    <submittedName>
        <fullName evidence="8">Similar to Saccharomyces cerevisiae YBR161W CSH1 Probable catalytic subunit of a mannosylinositol phosphorylceramide (MIPC) synthase</fullName>
    </submittedName>
</protein>
<dbReference type="Proteomes" id="UP000196158">
    <property type="component" value="Unassembled WGS sequence"/>
</dbReference>
<evidence type="ECO:0000256" key="5">
    <source>
        <dbReference type="ARBA" id="ARBA00022989"/>
    </source>
</evidence>
<feature type="transmembrane region" description="Helical" evidence="7">
    <location>
        <begin position="277"/>
        <end position="299"/>
    </location>
</feature>
<feature type="transmembrane region" description="Helical" evidence="7">
    <location>
        <begin position="202"/>
        <end position="222"/>
    </location>
</feature>
<evidence type="ECO:0000256" key="1">
    <source>
        <dbReference type="ARBA" id="ARBA00004370"/>
    </source>
</evidence>
<evidence type="ECO:0000256" key="2">
    <source>
        <dbReference type="ARBA" id="ARBA00009003"/>
    </source>
</evidence>
<organism evidence="8 9">
    <name type="scientific">Maudiozyma saulgeensis</name>
    <dbReference type="NCBI Taxonomy" id="1789683"/>
    <lineage>
        <taxon>Eukaryota</taxon>
        <taxon>Fungi</taxon>
        <taxon>Dikarya</taxon>
        <taxon>Ascomycota</taxon>
        <taxon>Saccharomycotina</taxon>
        <taxon>Saccharomycetes</taxon>
        <taxon>Saccharomycetales</taxon>
        <taxon>Saccharomycetaceae</taxon>
        <taxon>Maudiozyma</taxon>
    </lineage>
</organism>
<evidence type="ECO:0000256" key="7">
    <source>
        <dbReference type="SAM" id="Phobius"/>
    </source>
</evidence>
<sequence>MRIRKELQLIIYLNILTLAALTYCTFGILLVVFDDSSAETLQNHELNPSISESIGVNIDSKPKIPKIIHQVYRTENIPEQWKENQQKCIYLHPDYEYKLWTDEKAYEFIKENYSWFLKTFEHYKFPMQRFNAIKYFALYHYGGVYIDLDDSCHRKVDPLLNTVAFVRKATPMGISNDIMGARVKHPFFLKLINSLQRYNKDWYIPYLTILGSTGPLFVSIVWKRYKIWRGDIMENNVVRILRPKDYLVHKDAYFSITKGATWHEDDAVFKKSLGNHILSCITVGFVIAFAILYGQYVIYCWICSNDDIFSNFYMGIWRTTCNILCWGYKKLTNNRFCRWTLGNPMVIINYGSNNDINMTDVPVMSPILSTKTLPTTDRGSSKFTFTLSCATRSISNLEKSERNDNSNTNASPGSQY</sequence>
<dbReference type="OrthoDB" id="3647at2759"/>
<dbReference type="SUPFAM" id="SSF53448">
    <property type="entry name" value="Nucleotide-diphospho-sugar transferases"/>
    <property type="match status" value="1"/>
</dbReference>
<keyword evidence="4 7" id="KW-0812">Transmembrane</keyword>
<dbReference type="InterPro" id="IPR029044">
    <property type="entry name" value="Nucleotide-diphossugar_trans"/>
</dbReference>
<dbReference type="PANTHER" id="PTHR32385:SF20">
    <property type="entry name" value="MANNOSYL PHOSPHORYLINOSITOL CERAMIDE SYNTHASE CSH1-RELATED"/>
    <property type="match status" value="1"/>
</dbReference>
<comment type="subcellular location">
    <subcellularLocation>
        <location evidence="1">Membrane</location>
    </subcellularLocation>
</comment>
<evidence type="ECO:0000256" key="4">
    <source>
        <dbReference type="ARBA" id="ARBA00022692"/>
    </source>
</evidence>
<dbReference type="InterPro" id="IPR007577">
    <property type="entry name" value="GlycoTrfase_DXD_sugar-bd_CS"/>
</dbReference>
<dbReference type="PANTHER" id="PTHR32385">
    <property type="entry name" value="MANNOSYL PHOSPHORYLINOSITOL CERAMIDE SYNTHASE"/>
    <property type="match status" value="1"/>
</dbReference>
<evidence type="ECO:0000256" key="6">
    <source>
        <dbReference type="ARBA" id="ARBA00023136"/>
    </source>
</evidence>
<dbReference type="InterPro" id="IPR051706">
    <property type="entry name" value="Glycosyltransferase_domain"/>
</dbReference>
<proteinExistence type="inferred from homology"/>
<dbReference type="Pfam" id="PF04488">
    <property type="entry name" value="Gly_transf_sug"/>
    <property type="match status" value="1"/>
</dbReference>
<reference evidence="8 9" key="1">
    <citation type="submission" date="2017-04" db="EMBL/GenBank/DDBJ databases">
        <authorList>
            <person name="Afonso C.L."/>
            <person name="Miller P.J."/>
            <person name="Scott M.A."/>
            <person name="Spackman E."/>
            <person name="Goraichik I."/>
            <person name="Dimitrov K.M."/>
            <person name="Suarez D.L."/>
            <person name="Swayne D.E."/>
        </authorList>
    </citation>
    <scope>NUCLEOTIDE SEQUENCE [LARGE SCALE GENOMIC DNA]</scope>
</reference>
<dbReference type="GO" id="GO:0051999">
    <property type="term" value="P:mannosyl-inositol phosphorylceramide biosynthetic process"/>
    <property type="evidence" value="ECO:0007669"/>
    <property type="project" value="TreeGrafter"/>
</dbReference>
<dbReference type="AlphaFoldDB" id="A0A1X7R5H1"/>
<dbReference type="Gene3D" id="3.90.550.20">
    <property type="match status" value="1"/>
</dbReference>
<keyword evidence="3" id="KW-0808">Transferase</keyword>
<evidence type="ECO:0000313" key="9">
    <source>
        <dbReference type="Proteomes" id="UP000196158"/>
    </source>
</evidence>
<evidence type="ECO:0000313" key="8">
    <source>
        <dbReference type="EMBL" id="SMN20943.1"/>
    </source>
</evidence>
<keyword evidence="6 7" id="KW-0472">Membrane</keyword>
<gene>
    <name evidence="8" type="ORF">KASA_0M03806G</name>
</gene>
<name>A0A1X7R5H1_9SACH</name>
<comment type="similarity">
    <text evidence="2">Belongs to the glycosyltransferase 32 family.</text>
</comment>
<evidence type="ECO:0000256" key="3">
    <source>
        <dbReference type="ARBA" id="ARBA00022679"/>
    </source>
</evidence>
<dbReference type="GO" id="GO:0000030">
    <property type="term" value="F:mannosyltransferase activity"/>
    <property type="evidence" value="ECO:0007669"/>
    <property type="project" value="TreeGrafter"/>
</dbReference>
<accession>A0A1X7R5H1</accession>
<feature type="transmembrane region" description="Helical" evidence="7">
    <location>
        <begin position="12"/>
        <end position="33"/>
    </location>
</feature>
<keyword evidence="9" id="KW-1185">Reference proteome</keyword>